<dbReference type="EMBL" id="CAJVQA010022721">
    <property type="protein sequence ID" value="CAG8775150.1"/>
    <property type="molecule type" value="Genomic_DNA"/>
</dbReference>
<comment type="caution">
    <text evidence="2">The sequence shown here is derived from an EMBL/GenBank/DDBJ whole genome shotgun (WGS) entry which is preliminary data.</text>
</comment>
<gene>
    <name evidence="2" type="ORF">CPELLU_LOCUS16081</name>
</gene>
<evidence type="ECO:0000313" key="2">
    <source>
        <dbReference type="EMBL" id="CAG8775150.1"/>
    </source>
</evidence>
<keyword evidence="1" id="KW-1133">Transmembrane helix</keyword>
<protein>
    <submittedName>
        <fullName evidence="2">25183_t:CDS:1</fullName>
    </submittedName>
</protein>
<keyword evidence="3" id="KW-1185">Reference proteome</keyword>
<accession>A0A9N9JEB2</accession>
<evidence type="ECO:0000313" key="3">
    <source>
        <dbReference type="Proteomes" id="UP000789759"/>
    </source>
</evidence>
<keyword evidence="1" id="KW-0812">Transmembrane</keyword>
<dbReference type="Proteomes" id="UP000789759">
    <property type="component" value="Unassembled WGS sequence"/>
</dbReference>
<name>A0A9N9JEB2_9GLOM</name>
<feature type="non-terminal residue" evidence="2">
    <location>
        <position position="1"/>
    </location>
</feature>
<dbReference type="OrthoDB" id="10053799at2759"/>
<keyword evidence="1" id="KW-0472">Membrane</keyword>
<feature type="transmembrane region" description="Helical" evidence="1">
    <location>
        <begin position="86"/>
        <end position="105"/>
    </location>
</feature>
<feature type="non-terminal residue" evidence="2">
    <location>
        <position position="169"/>
    </location>
</feature>
<reference evidence="2" key="1">
    <citation type="submission" date="2021-06" db="EMBL/GenBank/DDBJ databases">
        <authorList>
            <person name="Kallberg Y."/>
            <person name="Tangrot J."/>
            <person name="Rosling A."/>
        </authorList>
    </citation>
    <scope>NUCLEOTIDE SEQUENCE</scope>
    <source>
        <strain evidence="2">FL966</strain>
    </source>
</reference>
<evidence type="ECO:0000256" key="1">
    <source>
        <dbReference type="SAM" id="Phobius"/>
    </source>
</evidence>
<dbReference type="AlphaFoldDB" id="A0A9N9JEB2"/>
<proteinExistence type="predicted"/>
<organism evidence="2 3">
    <name type="scientific">Cetraspora pellucida</name>
    <dbReference type="NCBI Taxonomy" id="1433469"/>
    <lineage>
        <taxon>Eukaryota</taxon>
        <taxon>Fungi</taxon>
        <taxon>Fungi incertae sedis</taxon>
        <taxon>Mucoromycota</taxon>
        <taxon>Glomeromycotina</taxon>
        <taxon>Glomeromycetes</taxon>
        <taxon>Diversisporales</taxon>
        <taxon>Gigasporaceae</taxon>
        <taxon>Cetraspora</taxon>
    </lineage>
</organism>
<sequence length="169" mass="19648">KVVLISIIDIQIQAQVDLDEEPDIVKTDIIYNAKLIEKRILNFPNISIQISDDGFNCGHKVKHVLITFAILDNITNIYKPEYHYTLILYPIVIESFYLFVLGLMYQISPTFVHDAQYPKKNRKPPLFDMIPLDNWILTDTEKEKATKIISKDLAYFNEQQSTNQFIVAI</sequence>